<protein>
    <submittedName>
        <fullName evidence="1">Uncharacterized protein</fullName>
    </submittedName>
</protein>
<dbReference type="Proteomes" id="UP000886595">
    <property type="component" value="Unassembled WGS sequence"/>
</dbReference>
<evidence type="ECO:0000313" key="1">
    <source>
        <dbReference type="EMBL" id="KAG2319173.1"/>
    </source>
</evidence>
<name>A0A8X7VW11_BRACI</name>
<comment type="caution">
    <text evidence="1">The sequence shown here is derived from an EMBL/GenBank/DDBJ whole genome shotgun (WGS) entry which is preliminary data.</text>
</comment>
<reference evidence="1 2" key="1">
    <citation type="submission" date="2020-02" db="EMBL/GenBank/DDBJ databases">
        <authorList>
            <person name="Ma Q."/>
            <person name="Huang Y."/>
            <person name="Song X."/>
            <person name="Pei D."/>
        </authorList>
    </citation>
    <scope>NUCLEOTIDE SEQUENCE [LARGE SCALE GENOMIC DNA]</scope>
    <source>
        <strain evidence="1">Sxm20200214</strain>
        <tissue evidence="1">Leaf</tissue>
    </source>
</reference>
<evidence type="ECO:0000313" key="2">
    <source>
        <dbReference type="Proteomes" id="UP000886595"/>
    </source>
</evidence>
<proteinExistence type="predicted"/>
<keyword evidence="2" id="KW-1185">Reference proteome</keyword>
<sequence>MYRYLKLGAREREREIKMQIVLPSSFMQALLKQDISIIPLLLSISLSNYSTADVETAGI</sequence>
<organism evidence="1 2">
    <name type="scientific">Brassica carinata</name>
    <name type="common">Ethiopian mustard</name>
    <name type="synonym">Abyssinian cabbage</name>
    <dbReference type="NCBI Taxonomy" id="52824"/>
    <lineage>
        <taxon>Eukaryota</taxon>
        <taxon>Viridiplantae</taxon>
        <taxon>Streptophyta</taxon>
        <taxon>Embryophyta</taxon>
        <taxon>Tracheophyta</taxon>
        <taxon>Spermatophyta</taxon>
        <taxon>Magnoliopsida</taxon>
        <taxon>eudicotyledons</taxon>
        <taxon>Gunneridae</taxon>
        <taxon>Pentapetalae</taxon>
        <taxon>rosids</taxon>
        <taxon>malvids</taxon>
        <taxon>Brassicales</taxon>
        <taxon>Brassicaceae</taxon>
        <taxon>Brassiceae</taxon>
        <taxon>Brassica</taxon>
    </lineage>
</organism>
<gene>
    <name evidence="1" type="ORF">Bca52824_012386</name>
</gene>
<dbReference type="EMBL" id="JAAMPC010000003">
    <property type="protein sequence ID" value="KAG2319173.1"/>
    <property type="molecule type" value="Genomic_DNA"/>
</dbReference>
<accession>A0A8X7VW11</accession>
<dbReference type="AlphaFoldDB" id="A0A8X7VW11"/>